<dbReference type="OrthoDB" id="2624422at2"/>
<evidence type="ECO:0000313" key="1">
    <source>
        <dbReference type="EMBL" id="GED66976.1"/>
    </source>
</evidence>
<protein>
    <recommendedName>
        <fullName evidence="5">Lipoprotein</fullName>
    </recommendedName>
</protein>
<proteinExistence type="predicted"/>
<reference evidence="3" key="1">
    <citation type="submission" date="2015-07" db="EMBL/GenBank/DDBJ databases">
        <title>Genome sequencing project for genomic taxonomy and phylogenomics of Bacillus-like bacteria.</title>
        <authorList>
            <person name="Liu B."/>
            <person name="Wang J."/>
            <person name="Zhu Y."/>
            <person name="Liu G."/>
            <person name="Chen Q."/>
            <person name="Chen Z."/>
            <person name="Lan J."/>
            <person name="Che J."/>
            <person name="Ge C."/>
            <person name="Shi H."/>
            <person name="Pan Z."/>
            <person name="Liu X."/>
        </authorList>
    </citation>
    <scope>NUCLEOTIDE SEQUENCE [LARGE SCALE GENOMIC DNA]</scope>
    <source>
        <strain evidence="3">DSM 9887</strain>
    </source>
</reference>
<accession>A0A0K9YQ80</accession>
<evidence type="ECO:0000313" key="4">
    <source>
        <dbReference type="Proteomes" id="UP000319578"/>
    </source>
</evidence>
<dbReference type="Proteomes" id="UP000319578">
    <property type="component" value="Unassembled WGS sequence"/>
</dbReference>
<dbReference type="Proteomes" id="UP000036834">
    <property type="component" value="Unassembled WGS sequence"/>
</dbReference>
<name>A0A0K9YQ80_9BACL</name>
<dbReference type="EMBL" id="BJON01000002">
    <property type="protein sequence ID" value="GED66976.1"/>
    <property type="molecule type" value="Genomic_DNA"/>
</dbReference>
<dbReference type="STRING" id="54915.ADS79_18350"/>
<dbReference type="AlphaFoldDB" id="A0A0K9YQ80"/>
<dbReference type="PATRIC" id="fig|54915.3.peg.2760"/>
<evidence type="ECO:0000313" key="2">
    <source>
        <dbReference type="EMBL" id="KNB70817.1"/>
    </source>
</evidence>
<reference evidence="2" key="2">
    <citation type="submission" date="2015-07" db="EMBL/GenBank/DDBJ databases">
        <title>MeaNS - Measles Nucleotide Surveillance Program.</title>
        <authorList>
            <person name="Tran T."/>
            <person name="Druce J."/>
        </authorList>
    </citation>
    <scope>NUCLEOTIDE SEQUENCE</scope>
    <source>
        <strain evidence="2">DSM 9887</strain>
    </source>
</reference>
<dbReference type="EMBL" id="LGIQ01000009">
    <property type="protein sequence ID" value="KNB70817.1"/>
    <property type="molecule type" value="Genomic_DNA"/>
</dbReference>
<dbReference type="PROSITE" id="PS51257">
    <property type="entry name" value="PROKAR_LIPOPROTEIN"/>
    <property type="match status" value="1"/>
</dbReference>
<gene>
    <name evidence="2" type="ORF">ADS79_18350</name>
    <name evidence="1" type="ORF">BRE01_06780</name>
</gene>
<sequence length="257" mass="28447">MKIMKGIGIIVLFMILTACTVRENNQETNRSSGVIAIQQPATSMTSNVSYGFPLPFSTVKIEQPLTKTTLTNLGPIVEKKQINDEVVYLYQKEKENLYAAIQSGSTVFDIGQIGYSLQQKDSISIEQVEVFGEAYIKMTGFCGANCPITNYVQIEHNPSSFLQMTAHTVEADINQDGVNEIIATVGTLAETSIYRFSPERIEGVHLNEAMNAQAVTYKPETNTFEVSGPNELLSEWKYRDGKMGPLLIGNLQIKKCS</sequence>
<keyword evidence="4" id="KW-1185">Reference proteome</keyword>
<evidence type="ECO:0000313" key="3">
    <source>
        <dbReference type="Proteomes" id="UP000036834"/>
    </source>
</evidence>
<comment type="caution">
    <text evidence="2">The sequence shown here is derived from an EMBL/GenBank/DDBJ whole genome shotgun (WGS) entry which is preliminary data.</text>
</comment>
<organism evidence="2 3">
    <name type="scientific">Brevibacillus reuszeri</name>
    <dbReference type="NCBI Taxonomy" id="54915"/>
    <lineage>
        <taxon>Bacteria</taxon>
        <taxon>Bacillati</taxon>
        <taxon>Bacillota</taxon>
        <taxon>Bacilli</taxon>
        <taxon>Bacillales</taxon>
        <taxon>Paenibacillaceae</taxon>
        <taxon>Brevibacillus</taxon>
    </lineage>
</organism>
<reference evidence="1 4" key="3">
    <citation type="submission" date="2019-06" db="EMBL/GenBank/DDBJ databases">
        <title>Whole genome shotgun sequence of Brevibacillus reuszeri NBRC 15719.</title>
        <authorList>
            <person name="Hosoyama A."/>
            <person name="Uohara A."/>
            <person name="Ohji S."/>
            <person name="Ichikawa N."/>
        </authorList>
    </citation>
    <scope>NUCLEOTIDE SEQUENCE [LARGE SCALE GENOMIC DNA]</scope>
    <source>
        <strain evidence="1 4">NBRC 15719</strain>
    </source>
</reference>
<dbReference type="RefSeq" id="WP_049739838.1">
    <property type="nucleotide sequence ID" value="NZ_BJON01000002.1"/>
</dbReference>
<evidence type="ECO:0008006" key="5">
    <source>
        <dbReference type="Google" id="ProtNLM"/>
    </source>
</evidence>